<dbReference type="InterPro" id="IPR047111">
    <property type="entry name" value="YbaP-like"/>
</dbReference>
<evidence type="ECO:0000313" key="2">
    <source>
        <dbReference type="EMBL" id="MDG4476733.1"/>
    </source>
</evidence>
<dbReference type="Proteomes" id="UP001154240">
    <property type="component" value="Unassembled WGS sequence"/>
</dbReference>
<evidence type="ECO:0000313" key="3">
    <source>
        <dbReference type="Proteomes" id="UP001154240"/>
    </source>
</evidence>
<protein>
    <submittedName>
        <fullName evidence="2">TraB/GumN family protein</fullName>
    </submittedName>
</protein>
<reference evidence="2" key="2">
    <citation type="submission" date="2022-10" db="EMBL/GenBank/DDBJ databases">
        <authorList>
            <person name="Aronson H.S."/>
        </authorList>
    </citation>
    <scope>NUCLEOTIDE SEQUENCE</scope>
    <source>
        <strain evidence="2">RS19-109</strain>
    </source>
</reference>
<sequence>MKKILLSIALVFLICTQAWAESSVWKIQKDNSVMYLGGTFHLLRPSDFPLPPEFAEAYRASDLLVFETDLGKLNEPSVQEKLLAKAVYADGSTIDQHVSGKTYRLLNEYCAVRGIPLENLKHFKPSIIAVTLASVELAKFGVAKEGVDSFFHKLATEEKKRIEGLETIDQQIQYVVEMGAGNEDAYIAHTLRDLKSIKQDYETMVEAWRKGDLKKIDALFVAELKKTMPKLYKKLLTDRNKLWFPLLEAYHRTPEKEFILVGAGHLAGTEGIIETLRRKGYTVEKLL</sequence>
<dbReference type="AlphaFoldDB" id="A0A9X4MI18"/>
<accession>A0A9X4MI18</accession>
<name>A0A9X4MI18_9BACT</name>
<dbReference type="CDD" id="cd14789">
    <property type="entry name" value="Tiki"/>
    <property type="match status" value="1"/>
</dbReference>
<feature type="chain" id="PRO_5040744755" evidence="1">
    <location>
        <begin position="21"/>
        <end position="287"/>
    </location>
</feature>
<dbReference type="PANTHER" id="PTHR40590">
    <property type="entry name" value="CYTOPLASMIC PROTEIN-RELATED"/>
    <property type="match status" value="1"/>
</dbReference>
<comment type="caution">
    <text evidence="2">The sequence shown here is derived from an EMBL/GenBank/DDBJ whole genome shotgun (WGS) entry which is preliminary data.</text>
</comment>
<dbReference type="PANTHER" id="PTHR40590:SF1">
    <property type="entry name" value="CYTOPLASMIC PROTEIN"/>
    <property type="match status" value="1"/>
</dbReference>
<dbReference type="Pfam" id="PF01963">
    <property type="entry name" value="TraB_PrgY_gumN"/>
    <property type="match status" value="1"/>
</dbReference>
<evidence type="ECO:0000256" key="1">
    <source>
        <dbReference type="SAM" id="SignalP"/>
    </source>
</evidence>
<reference evidence="2" key="1">
    <citation type="journal article" date="2022" name="bioRxiv">
        <title>Thiovibrio frasassiensisgen. nov., sp. nov., an autotrophic, elemental sulfur disproportionating bacterium isolated from sulfidic karst sediment, and proposal of Thiovibrionaceae fam. nov.</title>
        <authorList>
            <person name="Aronson H."/>
            <person name="Thomas C."/>
            <person name="Bhattacharyya M."/>
            <person name="Eckstein S."/>
            <person name="Jensen S."/>
            <person name="Barco R."/>
            <person name="Macalady J."/>
            <person name="Amend J."/>
        </authorList>
    </citation>
    <scope>NUCLEOTIDE SEQUENCE</scope>
    <source>
        <strain evidence="2">RS19-109</strain>
    </source>
</reference>
<gene>
    <name evidence="2" type="ORF">OLX77_11270</name>
</gene>
<dbReference type="RefSeq" id="WP_307633698.1">
    <property type="nucleotide sequence ID" value="NZ_JAPHEH010000001.1"/>
</dbReference>
<proteinExistence type="predicted"/>
<dbReference type="InterPro" id="IPR002816">
    <property type="entry name" value="TraB/PrgY/GumN_fam"/>
</dbReference>
<keyword evidence="3" id="KW-1185">Reference proteome</keyword>
<feature type="signal peptide" evidence="1">
    <location>
        <begin position="1"/>
        <end position="20"/>
    </location>
</feature>
<keyword evidence="1" id="KW-0732">Signal</keyword>
<dbReference type="EMBL" id="JAPHEH010000001">
    <property type="protein sequence ID" value="MDG4476733.1"/>
    <property type="molecule type" value="Genomic_DNA"/>
</dbReference>
<organism evidence="2 3">
    <name type="scientific">Thiovibrio frasassiensis</name>
    <dbReference type="NCBI Taxonomy" id="2984131"/>
    <lineage>
        <taxon>Bacteria</taxon>
        <taxon>Pseudomonadati</taxon>
        <taxon>Thermodesulfobacteriota</taxon>
        <taxon>Desulfobulbia</taxon>
        <taxon>Desulfobulbales</taxon>
        <taxon>Thiovibrionaceae</taxon>
        <taxon>Thiovibrio</taxon>
    </lineage>
</organism>